<organism evidence="3 4">
    <name type="scientific">Claviceps pusilla</name>
    <dbReference type="NCBI Taxonomy" id="123648"/>
    <lineage>
        <taxon>Eukaryota</taxon>
        <taxon>Fungi</taxon>
        <taxon>Dikarya</taxon>
        <taxon>Ascomycota</taxon>
        <taxon>Pezizomycotina</taxon>
        <taxon>Sordariomycetes</taxon>
        <taxon>Hypocreomycetidae</taxon>
        <taxon>Hypocreales</taxon>
        <taxon>Clavicipitaceae</taxon>
        <taxon>Claviceps</taxon>
    </lineage>
</organism>
<dbReference type="PANTHER" id="PTHR47256:SF1">
    <property type="entry name" value="ZN(II)2CYS6 TRANSCRIPTION FACTOR (EUROFUNG)"/>
    <property type="match status" value="1"/>
</dbReference>
<keyword evidence="4" id="KW-1185">Reference proteome</keyword>
<dbReference type="PANTHER" id="PTHR47256">
    <property type="entry name" value="ZN(II)2CYS6 TRANSCRIPTION FACTOR (EUROFUNG)-RELATED"/>
    <property type="match status" value="1"/>
</dbReference>
<dbReference type="CDD" id="cd12148">
    <property type="entry name" value="fungal_TF_MHR"/>
    <property type="match status" value="1"/>
</dbReference>
<dbReference type="AlphaFoldDB" id="A0A9P7T0H0"/>
<keyword evidence="1" id="KW-0175">Coiled coil</keyword>
<feature type="region of interest" description="Disordered" evidence="2">
    <location>
        <begin position="165"/>
        <end position="215"/>
    </location>
</feature>
<feature type="region of interest" description="Disordered" evidence="2">
    <location>
        <begin position="1"/>
        <end position="33"/>
    </location>
</feature>
<comment type="caution">
    <text evidence="3">The sequence shown here is derived from an EMBL/GenBank/DDBJ whole genome shotgun (WGS) entry which is preliminary data.</text>
</comment>
<dbReference type="Proteomes" id="UP000748025">
    <property type="component" value="Unassembled WGS sequence"/>
</dbReference>
<protein>
    <submittedName>
        <fullName evidence="3">Uncharacterized protein</fullName>
    </submittedName>
</protein>
<dbReference type="EMBL" id="SRPW01000245">
    <property type="protein sequence ID" value="KAG6016425.1"/>
    <property type="molecule type" value="Genomic_DNA"/>
</dbReference>
<accession>A0A9P7T0H0</accession>
<feature type="coiled-coil region" evidence="1">
    <location>
        <begin position="48"/>
        <end position="75"/>
    </location>
</feature>
<dbReference type="OrthoDB" id="10261408at2759"/>
<evidence type="ECO:0000256" key="2">
    <source>
        <dbReference type="SAM" id="MobiDB-lite"/>
    </source>
</evidence>
<proteinExistence type="predicted"/>
<gene>
    <name evidence="3" type="ORF">E4U43_003667</name>
</gene>
<feature type="compositionally biased region" description="Low complexity" evidence="2">
    <location>
        <begin position="168"/>
        <end position="208"/>
    </location>
</feature>
<dbReference type="InterPro" id="IPR053187">
    <property type="entry name" value="Notoamide_regulator"/>
</dbReference>
<name>A0A9P7T0H0_9HYPO</name>
<evidence type="ECO:0000256" key="1">
    <source>
        <dbReference type="SAM" id="Coils"/>
    </source>
</evidence>
<evidence type="ECO:0000313" key="3">
    <source>
        <dbReference type="EMBL" id="KAG6016425.1"/>
    </source>
</evidence>
<evidence type="ECO:0000313" key="4">
    <source>
        <dbReference type="Proteomes" id="UP000748025"/>
    </source>
</evidence>
<reference evidence="3" key="1">
    <citation type="journal article" date="2020" name="bioRxiv">
        <title>Whole genome comparisons of ergot fungi reveals the divergence and evolution of species within the genus Claviceps are the result of varying mechanisms driving genome evolution and host range expansion.</title>
        <authorList>
            <person name="Wyka S.A."/>
            <person name="Mondo S.J."/>
            <person name="Liu M."/>
            <person name="Dettman J."/>
            <person name="Nalam V."/>
            <person name="Broders K.D."/>
        </authorList>
    </citation>
    <scope>NUCLEOTIDE SEQUENCE</scope>
    <source>
        <strain evidence="3">CCC 602</strain>
    </source>
</reference>
<sequence>MQQRQPRFLLPTPARSKEPVPPLQPENNPDGKIKKRRALDRRVVSETNDALRKENLDLQTNLNNHARLLEQLTNLPEENAIQLLRDVRNRTTSDAASMVSVHGAMHGQYRPSDLATAKSLFPATDSLLEFELSVRHNFIYPKTPPLDPAKLVAFLNSSALTATDELSKGLSSPQTSSTSSVLSRRSLATSQSRPSSSTADTSVSDTATPETSETYQLCDPRLGSLEIKFWTSVPIPNTLAASAISFYLESDHPIFGIFDADLFLTDLVEKRLIDFIPIWTYHNPVSNSDDEFGMSGSADVGLMQPAKSDGGSDAFTTPLSMSMGRTFQNLCGFWTLMQEVFVVYNRLDPRPLRERVSLAFAEAKYQKLLAWSDGVESSVSRGEHSPGHVLIFHLLFHGMVIQLFSPFMSEEIGYAKHKLQSFSSKDGCPAAIIAASLNHMGYLMFQFQQQYASATWSTYINPPLVQLADAMLNQRFRNAAGRRLFFLLCVRGWVHLYRSFRVFWELVKGFAARALKERLISSHEARRLLKAVRRQGYYHEVPERALSNIIIDFNLAEENPKLATIKVIAEQFEDLALHEEFTTGSFDFADDENKHVHLETVKKGIKTVKQHLNSADAQGGWSMEIDVSRLIHE</sequence>